<protein>
    <recommendedName>
        <fullName evidence="3">Resolvase HTH domain-containing protein</fullName>
    </recommendedName>
</protein>
<dbReference type="Gene3D" id="1.10.10.10">
    <property type="entry name" value="Winged helix-like DNA-binding domain superfamily/Winged helix DNA-binding domain"/>
    <property type="match status" value="1"/>
</dbReference>
<sequence>MRNVFNTLRINHIYHCTVSKWREQIRIREKGWPMRNVFQCQKRKKTCNNNITSALKQEIIALKDQGHTCKQISEKFDLANSTVSKMYSVKGRKDIEAALMTTSELKQKKISIFLLVITLGRHHIK</sequence>
<organism evidence="1 2">
    <name type="scientific">Meganyctiphanes norvegica</name>
    <name type="common">Northern krill</name>
    <name type="synonym">Thysanopoda norvegica</name>
    <dbReference type="NCBI Taxonomy" id="48144"/>
    <lineage>
        <taxon>Eukaryota</taxon>
        <taxon>Metazoa</taxon>
        <taxon>Ecdysozoa</taxon>
        <taxon>Arthropoda</taxon>
        <taxon>Crustacea</taxon>
        <taxon>Multicrustacea</taxon>
        <taxon>Malacostraca</taxon>
        <taxon>Eumalacostraca</taxon>
        <taxon>Eucarida</taxon>
        <taxon>Euphausiacea</taxon>
        <taxon>Euphausiidae</taxon>
        <taxon>Meganyctiphanes</taxon>
    </lineage>
</organism>
<dbReference type="Proteomes" id="UP001497623">
    <property type="component" value="Unassembled WGS sequence"/>
</dbReference>
<dbReference type="AlphaFoldDB" id="A0AAV2Q479"/>
<comment type="caution">
    <text evidence="1">The sequence shown here is derived from an EMBL/GenBank/DDBJ whole genome shotgun (WGS) entry which is preliminary data.</text>
</comment>
<evidence type="ECO:0008006" key="3">
    <source>
        <dbReference type="Google" id="ProtNLM"/>
    </source>
</evidence>
<keyword evidence="2" id="KW-1185">Reference proteome</keyword>
<reference evidence="1 2" key="1">
    <citation type="submission" date="2024-05" db="EMBL/GenBank/DDBJ databases">
        <authorList>
            <person name="Wallberg A."/>
        </authorList>
    </citation>
    <scope>NUCLEOTIDE SEQUENCE [LARGE SCALE GENOMIC DNA]</scope>
</reference>
<gene>
    <name evidence="1" type="ORF">MNOR_LOCUS7561</name>
</gene>
<proteinExistence type="predicted"/>
<name>A0AAV2Q479_MEGNR</name>
<dbReference type="EMBL" id="CAXKWB010003354">
    <property type="protein sequence ID" value="CAL4069022.1"/>
    <property type="molecule type" value="Genomic_DNA"/>
</dbReference>
<accession>A0AAV2Q479</accession>
<dbReference type="InterPro" id="IPR036388">
    <property type="entry name" value="WH-like_DNA-bd_sf"/>
</dbReference>
<evidence type="ECO:0000313" key="1">
    <source>
        <dbReference type="EMBL" id="CAL4069022.1"/>
    </source>
</evidence>
<evidence type="ECO:0000313" key="2">
    <source>
        <dbReference type="Proteomes" id="UP001497623"/>
    </source>
</evidence>